<proteinExistence type="predicted"/>
<accession>A0A0K1PXM1</accession>
<dbReference type="Proteomes" id="UP000064967">
    <property type="component" value="Chromosome"/>
</dbReference>
<dbReference type="AlphaFoldDB" id="A0A0K1PXM1"/>
<feature type="transmembrane region" description="Helical" evidence="1">
    <location>
        <begin position="64"/>
        <end position="85"/>
    </location>
</feature>
<gene>
    <name evidence="2" type="ORF">AKJ09_04916</name>
</gene>
<dbReference type="EMBL" id="CP012333">
    <property type="protein sequence ID" value="AKU98252.1"/>
    <property type="molecule type" value="Genomic_DNA"/>
</dbReference>
<protein>
    <submittedName>
        <fullName evidence="2">Uncharacterized protein</fullName>
    </submittedName>
</protein>
<evidence type="ECO:0000256" key="1">
    <source>
        <dbReference type="SAM" id="Phobius"/>
    </source>
</evidence>
<keyword evidence="3" id="KW-1185">Reference proteome</keyword>
<name>A0A0K1PXM1_9BACT</name>
<dbReference type="STRING" id="1391654.AKJ09_04916"/>
<keyword evidence="1" id="KW-0472">Membrane</keyword>
<sequence length="126" mass="13323">MVRAVFGLLLGALQLFALVNASVRSIAGKWMVGTVGAVVRIFLLFAVTMANARIRGAGAEPSQGYFVALYLSPALSFVIGVLSLLRQRKETAGTEAASAARQTTVAWFVVTAVDIVFVVTGLIAHR</sequence>
<keyword evidence="1" id="KW-0812">Transmembrane</keyword>
<evidence type="ECO:0000313" key="2">
    <source>
        <dbReference type="EMBL" id="AKU98252.1"/>
    </source>
</evidence>
<evidence type="ECO:0000313" key="3">
    <source>
        <dbReference type="Proteomes" id="UP000064967"/>
    </source>
</evidence>
<feature type="transmembrane region" description="Helical" evidence="1">
    <location>
        <begin position="31"/>
        <end position="52"/>
    </location>
</feature>
<reference evidence="2 3" key="1">
    <citation type="submission" date="2015-08" db="EMBL/GenBank/DDBJ databases">
        <authorList>
            <person name="Babu N.S."/>
            <person name="Beckwith C.J."/>
            <person name="Beseler K.G."/>
            <person name="Brison A."/>
            <person name="Carone J.V."/>
            <person name="Caskin T.P."/>
            <person name="Diamond M."/>
            <person name="Durham M.E."/>
            <person name="Foxe J.M."/>
            <person name="Go M."/>
            <person name="Henderson B.A."/>
            <person name="Jones I.B."/>
            <person name="McGettigan J.A."/>
            <person name="Micheletti S.J."/>
            <person name="Nasrallah M.E."/>
            <person name="Ortiz D."/>
            <person name="Piller C.R."/>
            <person name="Privatt S.R."/>
            <person name="Schneider S.L."/>
            <person name="Sharp S."/>
            <person name="Smith T.C."/>
            <person name="Stanton J.D."/>
            <person name="Ullery H.E."/>
            <person name="Wilson R.J."/>
            <person name="Serrano M.G."/>
            <person name="Buck G."/>
            <person name="Lee V."/>
            <person name="Wang Y."/>
            <person name="Carvalho R."/>
            <person name="Voegtly L."/>
            <person name="Shi R."/>
            <person name="Duckworth R."/>
            <person name="Johnson A."/>
            <person name="Loviza R."/>
            <person name="Walstead R."/>
            <person name="Shah Z."/>
            <person name="Kiflezghi M."/>
            <person name="Wade K."/>
            <person name="Ball S.L."/>
            <person name="Bradley K.W."/>
            <person name="Asai D.J."/>
            <person name="Bowman C.A."/>
            <person name="Russell D.A."/>
            <person name="Pope W.H."/>
            <person name="Jacobs-Sera D."/>
            <person name="Hendrix R.W."/>
            <person name="Hatfull G.F."/>
        </authorList>
    </citation>
    <scope>NUCLEOTIDE SEQUENCE [LARGE SCALE GENOMIC DNA]</scope>
    <source>
        <strain evidence="2 3">DSM 27648</strain>
    </source>
</reference>
<feature type="transmembrane region" description="Helical" evidence="1">
    <location>
        <begin position="105"/>
        <end position="124"/>
    </location>
</feature>
<dbReference type="KEGG" id="llu:AKJ09_04916"/>
<organism evidence="2 3">
    <name type="scientific">Labilithrix luteola</name>
    <dbReference type="NCBI Taxonomy" id="1391654"/>
    <lineage>
        <taxon>Bacteria</taxon>
        <taxon>Pseudomonadati</taxon>
        <taxon>Myxococcota</taxon>
        <taxon>Polyangia</taxon>
        <taxon>Polyangiales</taxon>
        <taxon>Labilitrichaceae</taxon>
        <taxon>Labilithrix</taxon>
    </lineage>
</organism>
<keyword evidence="1" id="KW-1133">Transmembrane helix</keyword>